<dbReference type="Gene3D" id="3.40.50.620">
    <property type="entry name" value="HUPs"/>
    <property type="match status" value="1"/>
</dbReference>
<proteinExistence type="inferred from homology"/>
<dbReference type="InterPro" id="IPR006015">
    <property type="entry name" value="Universal_stress_UspA"/>
</dbReference>
<gene>
    <name evidence="3" type="ORF">C447_00680</name>
</gene>
<evidence type="ECO:0000259" key="2">
    <source>
        <dbReference type="Pfam" id="PF00582"/>
    </source>
</evidence>
<keyword evidence="4" id="KW-1185">Reference proteome</keyword>
<feature type="domain" description="UspA" evidence="2">
    <location>
        <begin position="10"/>
        <end position="147"/>
    </location>
</feature>
<dbReference type="eggNOG" id="arCOG02053">
    <property type="taxonomic scope" value="Archaea"/>
</dbReference>
<dbReference type="EMBL" id="AOMB01000003">
    <property type="protein sequence ID" value="EMA42060.1"/>
    <property type="molecule type" value="Genomic_DNA"/>
</dbReference>
<dbReference type="SUPFAM" id="SSF52402">
    <property type="entry name" value="Adenine nucleotide alpha hydrolases-like"/>
    <property type="match status" value="1"/>
</dbReference>
<dbReference type="InterPro" id="IPR006016">
    <property type="entry name" value="UspA"/>
</dbReference>
<dbReference type="OrthoDB" id="105697at2157"/>
<dbReference type="InterPro" id="IPR014729">
    <property type="entry name" value="Rossmann-like_a/b/a_fold"/>
</dbReference>
<protein>
    <submittedName>
        <fullName evidence="3">Universal stress protein UspA-like protein</fullName>
    </submittedName>
</protein>
<organism evidence="3 4">
    <name type="scientific">Halococcus hamelinensis 100A6</name>
    <dbReference type="NCBI Taxonomy" id="1132509"/>
    <lineage>
        <taxon>Archaea</taxon>
        <taxon>Methanobacteriati</taxon>
        <taxon>Methanobacteriota</taxon>
        <taxon>Stenosarchaea group</taxon>
        <taxon>Halobacteria</taxon>
        <taxon>Halobacteriales</taxon>
        <taxon>Halococcaceae</taxon>
        <taxon>Halococcus</taxon>
    </lineage>
</organism>
<evidence type="ECO:0000313" key="3">
    <source>
        <dbReference type="EMBL" id="EMA42060.1"/>
    </source>
</evidence>
<dbReference type="PATRIC" id="fig|1132509.6.peg.166"/>
<dbReference type="PANTHER" id="PTHR46268">
    <property type="entry name" value="STRESS RESPONSE PROTEIN NHAX"/>
    <property type="match status" value="1"/>
</dbReference>
<comment type="similarity">
    <text evidence="1">Belongs to the universal stress protein A family.</text>
</comment>
<dbReference type="Pfam" id="PF00582">
    <property type="entry name" value="Usp"/>
    <property type="match status" value="1"/>
</dbReference>
<dbReference type="AlphaFoldDB" id="M0MCF1"/>
<dbReference type="PRINTS" id="PR01438">
    <property type="entry name" value="UNVRSLSTRESS"/>
</dbReference>
<accession>M0MCF1</accession>
<dbReference type="PANTHER" id="PTHR46268:SF6">
    <property type="entry name" value="UNIVERSAL STRESS PROTEIN UP12"/>
    <property type="match status" value="1"/>
</dbReference>
<sequence length="149" mass="16423">MILQNRVGSMYSHILVPTDGSEHAYRGVERGLELAQEHDAHLHVLFVVDESVYGSTPALSSYEAFLENVADMAEDLVEDIVEDATEQGIDSTMSVLRGVPYKEILKYPELHEIDLIVMGKRGATGVEPPHIGSVTDRVLREADIPVIPV</sequence>
<evidence type="ECO:0000256" key="1">
    <source>
        <dbReference type="ARBA" id="ARBA00008791"/>
    </source>
</evidence>
<dbReference type="CDD" id="cd00293">
    <property type="entry name" value="USP-like"/>
    <property type="match status" value="1"/>
</dbReference>
<evidence type="ECO:0000313" key="4">
    <source>
        <dbReference type="Proteomes" id="UP000011566"/>
    </source>
</evidence>
<dbReference type="Proteomes" id="UP000011566">
    <property type="component" value="Unassembled WGS sequence"/>
</dbReference>
<name>M0MCF1_9EURY</name>
<reference evidence="3 4" key="1">
    <citation type="journal article" date="2014" name="PLoS Genet.">
        <title>Phylogenetically driven sequencing of extremely halophilic archaea reveals strategies for static and dynamic osmo-response.</title>
        <authorList>
            <person name="Becker E.A."/>
            <person name="Seitzer P.M."/>
            <person name="Tritt A."/>
            <person name="Larsen D."/>
            <person name="Krusor M."/>
            <person name="Yao A.I."/>
            <person name="Wu D."/>
            <person name="Madern D."/>
            <person name="Eisen J.A."/>
            <person name="Darling A.E."/>
            <person name="Facciotti M.T."/>
        </authorList>
    </citation>
    <scope>NUCLEOTIDE SEQUENCE [LARGE SCALE GENOMIC DNA]</scope>
    <source>
        <strain evidence="3 4">100A6</strain>
    </source>
</reference>
<comment type="caution">
    <text evidence="3">The sequence shown here is derived from an EMBL/GenBank/DDBJ whole genome shotgun (WGS) entry which is preliminary data.</text>
</comment>